<comment type="caution">
    <text evidence="5">The sequence shown here is derived from an EMBL/GenBank/DDBJ whole genome shotgun (WGS) entry which is preliminary data.</text>
</comment>
<dbReference type="Pfam" id="PF00501">
    <property type="entry name" value="AMP-binding"/>
    <property type="match status" value="1"/>
</dbReference>
<sequence>MAAVEAHELTITEHLVRSANASPSRIYASVPLADDCISDGFCDVTVSAFLSAVEACAWWIEDTYGRSNDFDTLAYAGVNDLRYALVLHAAMRCRYKTMFVSPGNEREVNMSLLEQMECKILSYAAELSNLVQDLQKELGEHKTQLAELVPMQYWLERPQKSYHPPKSLTSSLHDPVLVIHSSGTTGKPKPIIITNGYFSTALRRLPAIPNRECPWQHVYQNSTFMALLPPFHLGAVLSMSVYPTALDATIVLAPTNSVVTGILVTEVMRRKKLSILYAVSSIFEEMVRLPDGLELLSRPDYVTFTGGPLAKWCGDELSKSVRVMCVYGSTEAAGAPTLLPLDPLDWPYLEFHPAYGAVFEPSALPNTFELILPPSPAVTPFRPNIWTMPATKDKETWCTGDLFTPHASKAGLWQF</sequence>
<dbReference type="EMBL" id="ML978720">
    <property type="protein sequence ID" value="KAF2087471.1"/>
    <property type="molecule type" value="Genomic_DNA"/>
</dbReference>
<keyword evidence="2" id="KW-0597">Phosphoprotein</keyword>
<dbReference type="PANTHER" id="PTHR43439">
    <property type="entry name" value="PHENYLACETATE-COENZYME A LIGASE"/>
    <property type="match status" value="1"/>
</dbReference>
<keyword evidence="3" id="KW-0175">Coiled coil</keyword>
<dbReference type="InterPro" id="IPR042099">
    <property type="entry name" value="ANL_N_sf"/>
</dbReference>
<dbReference type="SUPFAM" id="SSF56801">
    <property type="entry name" value="Acetyl-CoA synthetase-like"/>
    <property type="match status" value="1"/>
</dbReference>
<evidence type="ECO:0000256" key="1">
    <source>
        <dbReference type="ARBA" id="ARBA00022450"/>
    </source>
</evidence>
<gene>
    <name evidence="5" type="ORF">K490DRAFT_57075</name>
</gene>
<evidence type="ECO:0000256" key="3">
    <source>
        <dbReference type="SAM" id="Coils"/>
    </source>
</evidence>
<dbReference type="PANTHER" id="PTHR43439:SF2">
    <property type="entry name" value="ENZYME, PUTATIVE (JCVI)-RELATED"/>
    <property type="match status" value="1"/>
</dbReference>
<dbReference type="Gene3D" id="3.40.50.12780">
    <property type="entry name" value="N-terminal domain of ligase-like"/>
    <property type="match status" value="1"/>
</dbReference>
<dbReference type="InterPro" id="IPR051414">
    <property type="entry name" value="Adenylate-forming_Reductase"/>
</dbReference>
<reference evidence="5" key="1">
    <citation type="journal article" date="2020" name="Stud. Mycol.">
        <title>101 Dothideomycetes genomes: a test case for predicting lifestyles and emergence of pathogens.</title>
        <authorList>
            <person name="Haridas S."/>
            <person name="Albert R."/>
            <person name="Binder M."/>
            <person name="Bloem J."/>
            <person name="Labutti K."/>
            <person name="Salamov A."/>
            <person name="Andreopoulos B."/>
            <person name="Baker S."/>
            <person name="Barry K."/>
            <person name="Bills G."/>
            <person name="Bluhm B."/>
            <person name="Cannon C."/>
            <person name="Castanera R."/>
            <person name="Culley D."/>
            <person name="Daum C."/>
            <person name="Ezra D."/>
            <person name="Gonzalez J."/>
            <person name="Henrissat B."/>
            <person name="Kuo A."/>
            <person name="Liang C."/>
            <person name="Lipzen A."/>
            <person name="Lutzoni F."/>
            <person name="Magnuson J."/>
            <person name="Mondo S."/>
            <person name="Nolan M."/>
            <person name="Ohm R."/>
            <person name="Pangilinan J."/>
            <person name="Park H.-J."/>
            <person name="Ramirez L."/>
            <person name="Alfaro M."/>
            <person name="Sun H."/>
            <person name="Tritt A."/>
            <person name="Yoshinaga Y."/>
            <person name="Zwiers L.-H."/>
            <person name="Turgeon B."/>
            <person name="Goodwin S."/>
            <person name="Spatafora J."/>
            <person name="Crous P."/>
            <person name="Grigoriev I."/>
        </authorList>
    </citation>
    <scope>NUCLEOTIDE SEQUENCE</scope>
    <source>
        <strain evidence="5">CBS 121410</strain>
    </source>
</reference>
<dbReference type="Proteomes" id="UP000799776">
    <property type="component" value="Unassembled WGS sequence"/>
</dbReference>
<dbReference type="InterPro" id="IPR000873">
    <property type="entry name" value="AMP-dep_synth/lig_dom"/>
</dbReference>
<evidence type="ECO:0000313" key="6">
    <source>
        <dbReference type="Proteomes" id="UP000799776"/>
    </source>
</evidence>
<dbReference type="AlphaFoldDB" id="A0A9P4HXQ4"/>
<accession>A0A9P4HXQ4</accession>
<feature type="domain" description="AMP-dependent synthetase/ligase" evidence="4">
    <location>
        <begin position="40"/>
        <end position="338"/>
    </location>
</feature>
<keyword evidence="1" id="KW-0596">Phosphopantetheine</keyword>
<organism evidence="5 6">
    <name type="scientific">Saccharata proteae CBS 121410</name>
    <dbReference type="NCBI Taxonomy" id="1314787"/>
    <lineage>
        <taxon>Eukaryota</taxon>
        <taxon>Fungi</taxon>
        <taxon>Dikarya</taxon>
        <taxon>Ascomycota</taxon>
        <taxon>Pezizomycotina</taxon>
        <taxon>Dothideomycetes</taxon>
        <taxon>Dothideomycetes incertae sedis</taxon>
        <taxon>Botryosphaeriales</taxon>
        <taxon>Saccharataceae</taxon>
        <taxon>Saccharata</taxon>
    </lineage>
</organism>
<evidence type="ECO:0000256" key="2">
    <source>
        <dbReference type="ARBA" id="ARBA00022553"/>
    </source>
</evidence>
<keyword evidence="6" id="KW-1185">Reference proteome</keyword>
<proteinExistence type="predicted"/>
<dbReference type="PROSITE" id="PS00455">
    <property type="entry name" value="AMP_BINDING"/>
    <property type="match status" value="1"/>
</dbReference>
<evidence type="ECO:0000313" key="5">
    <source>
        <dbReference type="EMBL" id="KAF2087471.1"/>
    </source>
</evidence>
<evidence type="ECO:0000259" key="4">
    <source>
        <dbReference type="Pfam" id="PF00501"/>
    </source>
</evidence>
<dbReference type="InterPro" id="IPR020845">
    <property type="entry name" value="AMP-binding_CS"/>
</dbReference>
<name>A0A9P4HXQ4_9PEZI</name>
<feature type="coiled-coil region" evidence="3">
    <location>
        <begin position="113"/>
        <end position="144"/>
    </location>
</feature>
<dbReference type="OrthoDB" id="429813at2759"/>
<protein>
    <submittedName>
        <fullName evidence="5">Acetyl-CoA synthetase-like protein</fullName>
    </submittedName>
</protein>